<evidence type="ECO:0000256" key="1">
    <source>
        <dbReference type="ARBA" id="ARBA00023172"/>
    </source>
</evidence>
<evidence type="ECO:0000313" key="4">
    <source>
        <dbReference type="Proteomes" id="UP000737420"/>
    </source>
</evidence>
<feature type="domain" description="Tyr recombinase" evidence="2">
    <location>
        <begin position="10"/>
        <end position="228"/>
    </location>
</feature>
<comment type="caution">
    <text evidence="3">The sequence shown here is derived from an EMBL/GenBank/DDBJ whole genome shotgun (WGS) entry which is preliminary data.</text>
</comment>
<dbReference type="Gene3D" id="1.10.443.10">
    <property type="entry name" value="Intergrase catalytic core"/>
    <property type="match status" value="1"/>
</dbReference>
<sequence>MYYHPKPAASHAAALRPGQLRHVIRVASITGRQPLRDVMLLWLTHSTGVRVTELASIEIRDLLHPSGQMREEVYLRAAITKHSRPRTIYLTHSKTIAAVEAWLAYRRERGWGLSQDPAYRGLRPDERLVLSHKGRAFELARKPRQLLTGVVEYRCCDALQQLMSRLYRQAGIKGGSSHSGRRTLAAKVLATTGRIEDVQQLLLLGHAEPDHVWPYLDVRKEVIRQAFKAAL</sequence>
<dbReference type="SUPFAM" id="SSF56349">
    <property type="entry name" value="DNA breaking-rejoining enzymes"/>
    <property type="match status" value="1"/>
</dbReference>
<protein>
    <recommendedName>
        <fullName evidence="2">Tyr recombinase domain-containing protein</fullName>
    </recommendedName>
</protein>
<gene>
    <name evidence="3" type="ORF">KAM382_24000</name>
</gene>
<dbReference type="InterPro" id="IPR002104">
    <property type="entry name" value="Integrase_catalytic"/>
</dbReference>
<accession>A0ABD0BA02</accession>
<dbReference type="EMBL" id="BPOP01000022">
    <property type="protein sequence ID" value="GJB92339.1"/>
    <property type="molecule type" value="Genomic_DNA"/>
</dbReference>
<organism evidence="3 4">
    <name type="scientific">Aeromonas caviae</name>
    <name type="common">Aeromonas punctata</name>
    <dbReference type="NCBI Taxonomy" id="648"/>
    <lineage>
        <taxon>Bacteria</taxon>
        <taxon>Pseudomonadati</taxon>
        <taxon>Pseudomonadota</taxon>
        <taxon>Gammaproteobacteria</taxon>
        <taxon>Aeromonadales</taxon>
        <taxon>Aeromonadaceae</taxon>
        <taxon>Aeromonas</taxon>
    </lineage>
</organism>
<evidence type="ECO:0000313" key="3">
    <source>
        <dbReference type="EMBL" id="GJB92339.1"/>
    </source>
</evidence>
<proteinExistence type="predicted"/>
<dbReference type="RefSeq" id="WP_190284468.1">
    <property type="nucleotide sequence ID" value="NZ_AP024404.1"/>
</dbReference>
<name>A0ABD0BA02_AERCA</name>
<dbReference type="Pfam" id="PF00589">
    <property type="entry name" value="Phage_integrase"/>
    <property type="match status" value="1"/>
</dbReference>
<dbReference type="GO" id="GO:0006310">
    <property type="term" value="P:DNA recombination"/>
    <property type="evidence" value="ECO:0007669"/>
    <property type="project" value="UniProtKB-KW"/>
</dbReference>
<dbReference type="Proteomes" id="UP000737420">
    <property type="component" value="Unassembled WGS sequence"/>
</dbReference>
<reference evidence="3 4" key="1">
    <citation type="submission" date="2021-07" db="EMBL/GenBank/DDBJ databases">
        <title>Draft genome sequence of carbapenem-resistant Aeromonas spp. in Japan.</title>
        <authorList>
            <person name="Maehana S."/>
            <person name="Suzuki M."/>
            <person name="Kitasato H."/>
        </authorList>
    </citation>
    <scope>NUCLEOTIDE SEQUENCE [LARGE SCALE GENOMIC DNA]</scope>
    <source>
        <strain evidence="3 4">KAM382</strain>
    </source>
</reference>
<evidence type="ECO:0000259" key="2">
    <source>
        <dbReference type="PROSITE" id="PS51898"/>
    </source>
</evidence>
<dbReference type="InterPro" id="IPR013762">
    <property type="entry name" value="Integrase-like_cat_sf"/>
</dbReference>
<dbReference type="InterPro" id="IPR011010">
    <property type="entry name" value="DNA_brk_join_enz"/>
</dbReference>
<dbReference type="PROSITE" id="PS51898">
    <property type="entry name" value="TYR_RECOMBINASE"/>
    <property type="match status" value="1"/>
</dbReference>
<dbReference type="AlphaFoldDB" id="A0ABD0BA02"/>
<dbReference type="CDD" id="cd00397">
    <property type="entry name" value="DNA_BRE_C"/>
    <property type="match status" value="1"/>
</dbReference>
<keyword evidence="1" id="KW-0233">DNA recombination</keyword>